<dbReference type="CDD" id="cd23667">
    <property type="entry name" value="beta-trefoil_Ricin_CqDVP-like"/>
    <property type="match status" value="1"/>
</dbReference>
<dbReference type="EMBL" id="GFDL01015955">
    <property type="protein sequence ID" value="JAV19090.1"/>
    <property type="molecule type" value="Transcribed_RNA"/>
</dbReference>
<sequence length="157" mass="18641">MIRAILMCLILVLVPVVLAKLEPGCVTIKNFYNGKFLTHSNKNHDKDRRHVSLWDSSELWILIVSGDHYRLRHRDLNEELFESEQYYNGNYVFTWIPKQSVTAGEFDIWESRPGYFYMQNVKFRHCLSSTFWKGWVGAYPECNKNGENEWEIKNVKC</sequence>
<dbReference type="InterPro" id="IPR035992">
    <property type="entry name" value="Ricin_B-like_lectins"/>
</dbReference>
<feature type="chain" id="PRO_5012659319" evidence="1">
    <location>
        <begin position="20"/>
        <end position="157"/>
    </location>
</feature>
<evidence type="ECO:0000313" key="2">
    <source>
        <dbReference type="EMBL" id="JAV19090.1"/>
    </source>
</evidence>
<reference evidence="2" key="1">
    <citation type="submission" date="2017-01" db="EMBL/GenBank/DDBJ databases">
        <title>A deep insight into the sialotranscriptome of adult male and female Cluex tarsalis mosquitoes.</title>
        <authorList>
            <person name="Ribeiro J.M."/>
            <person name="Moreira F."/>
            <person name="Bernard K.A."/>
            <person name="Calvo E."/>
        </authorList>
    </citation>
    <scope>NUCLEOTIDE SEQUENCE</scope>
    <source>
        <strain evidence="2">Kern County</strain>
        <tissue evidence="2">Salivary glands</tissue>
    </source>
</reference>
<organism evidence="2">
    <name type="scientific">Culex tarsalis</name>
    <name type="common">Encephalitis mosquito</name>
    <dbReference type="NCBI Taxonomy" id="7177"/>
    <lineage>
        <taxon>Eukaryota</taxon>
        <taxon>Metazoa</taxon>
        <taxon>Ecdysozoa</taxon>
        <taxon>Arthropoda</taxon>
        <taxon>Hexapoda</taxon>
        <taxon>Insecta</taxon>
        <taxon>Pterygota</taxon>
        <taxon>Neoptera</taxon>
        <taxon>Endopterygota</taxon>
        <taxon>Diptera</taxon>
        <taxon>Nematocera</taxon>
        <taxon>Culicoidea</taxon>
        <taxon>Culicidae</taxon>
        <taxon>Culicinae</taxon>
        <taxon>Culicini</taxon>
        <taxon>Culex</taxon>
        <taxon>Culex</taxon>
    </lineage>
</organism>
<keyword evidence="1" id="KW-0732">Signal</keyword>
<dbReference type="AlphaFoldDB" id="A0A1Q3EUU4"/>
<name>A0A1Q3EUU4_CULTA</name>
<accession>A0A1Q3EUU4</accession>
<feature type="signal peptide" evidence="1">
    <location>
        <begin position="1"/>
        <end position="19"/>
    </location>
</feature>
<dbReference type="SUPFAM" id="SSF50370">
    <property type="entry name" value="Ricin B-like lectins"/>
    <property type="match status" value="1"/>
</dbReference>
<evidence type="ECO:0000256" key="1">
    <source>
        <dbReference type="SAM" id="SignalP"/>
    </source>
</evidence>
<proteinExistence type="predicted"/>
<protein>
    <submittedName>
        <fullName evidence="2">Putative 16.8 kDa salivary protein</fullName>
    </submittedName>
</protein>